<dbReference type="EMBL" id="QURL01000009">
    <property type="protein sequence ID" value="RFC62129.1"/>
    <property type="molecule type" value="Genomic_DNA"/>
</dbReference>
<organism evidence="1 2">
    <name type="scientific">Fulvimarina endophytica</name>
    <dbReference type="NCBI Taxonomy" id="2293836"/>
    <lineage>
        <taxon>Bacteria</taxon>
        <taxon>Pseudomonadati</taxon>
        <taxon>Pseudomonadota</taxon>
        <taxon>Alphaproteobacteria</taxon>
        <taxon>Hyphomicrobiales</taxon>
        <taxon>Aurantimonadaceae</taxon>
        <taxon>Fulvimarina</taxon>
    </lineage>
</organism>
<sequence>MAALKNGNAAERLLVDEGADGRGEARVAAEMLVRGQSEARRLIDEIAPSHVLSIMTPGRSYLGPRGFAPERQLFMTFDETDDPASANAPDVRMVEDMLAFARGVPKEGRLLIHGLLGVRRSSAVALGLFADGHPPAEAAQMLSRACSQPPDPQRLVVRLFDKVLGLDGALVEAAATRFVQGRNAIRRRAAEV</sequence>
<accession>A0A371WYU6</accession>
<gene>
    <name evidence="1" type="ORF">DYI37_17985</name>
</gene>
<proteinExistence type="predicted"/>
<protein>
    <recommendedName>
        <fullName evidence="3">Tyrosine-protein phosphatase</fullName>
    </recommendedName>
</protein>
<name>A0A371WYU6_9HYPH</name>
<dbReference type="RefSeq" id="WP_116684658.1">
    <property type="nucleotide sequence ID" value="NZ_QURL01000009.1"/>
</dbReference>
<evidence type="ECO:0000313" key="1">
    <source>
        <dbReference type="EMBL" id="RFC62129.1"/>
    </source>
</evidence>
<dbReference type="Proteomes" id="UP000264310">
    <property type="component" value="Unassembled WGS sequence"/>
</dbReference>
<comment type="caution">
    <text evidence="1">The sequence shown here is derived from an EMBL/GenBank/DDBJ whole genome shotgun (WGS) entry which is preliminary data.</text>
</comment>
<evidence type="ECO:0008006" key="3">
    <source>
        <dbReference type="Google" id="ProtNLM"/>
    </source>
</evidence>
<dbReference type="OrthoDB" id="7915903at2"/>
<keyword evidence="2" id="KW-1185">Reference proteome</keyword>
<dbReference type="AlphaFoldDB" id="A0A371WYU6"/>
<reference evidence="1 2" key="1">
    <citation type="submission" date="2018-08" db="EMBL/GenBank/DDBJ databases">
        <title>Fulvimarina sp. 85, whole genome shotgun sequence.</title>
        <authorList>
            <person name="Tuo L."/>
        </authorList>
    </citation>
    <scope>NUCLEOTIDE SEQUENCE [LARGE SCALE GENOMIC DNA]</scope>
    <source>
        <strain evidence="1 2">85</strain>
    </source>
</reference>
<evidence type="ECO:0000313" key="2">
    <source>
        <dbReference type="Proteomes" id="UP000264310"/>
    </source>
</evidence>